<evidence type="ECO:0000256" key="2">
    <source>
        <dbReference type="ARBA" id="ARBA00010835"/>
    </source>
</evidence>
<keyword evidence="4" id="KW-0648">Protein biosynthesis</keyword>
<evidence type="ECO:0000256" key="4">
    <source>
        <dbReference type="ARBA" id="ARBA00022917"/>
    </source>
</evidence>
<evidence type="ECO:0000313" key="8">
    <source>
        <dbReference type="Proteomes" id="UP000177555"/>
    </source>
</evidence>
<evidence type="ECO:0000256" key="3">
    <source>
        <dbReference type="ARBA" id="ARBA00022481"/>
    </source>
</evidence>
<evidence type="ECO:0000256" key="1">
    <source>
        <dbReference type="ARBA" id="ARBA00002986"/>
    </source>
</evidence>
<evidence type="ECO:0000259" key="6">
    <source>
        <dbReference type="PROSITE" id="PS00745"/>
    </source>
</evidence>
<dbReference type="Proteomes" id="UP000177555">
    <property type="component" value="Unassembled WGS sequence"/>
</dbReference>
<comment type="caution">
    <text evidence="7">The sequence shown here is derived from an EMBL/GenBank/DDBJ whole genome shotgun (WGS) entry which is preliminary data.</text>
</comment>
<protein>
    <submittedName>
        <fullName evidence="7">Peptide chain release factor 1</fullName>
    </submittedName>
</protein>
<dbReference type="EMBL" id="MFCP01000023">
    <property type="protein sequence ID" value="OGE28042.1"/>
    <property type="molecule type" value="Genomic_DNA"/>
</dbReference>
<dbReference type="InterPro" id="IPR000352">
    <property type="entry name" value="Pep_chain_release_fac_I"/>
</dbReference>
<keyword evidence="3" id="KW-0488">Methylation</keyword>
<dbReference type="Pfam" id="PF00472">
    <property type="entry name" value="RF-1"/>
    <property type="match status" value="1"/>
</dbReference>
<organism evidence="7 8">
    <name type="scientific">Candidatus Daviesbacteria bacterium RIFCSPHIGHO2_01_FULL_40_11</name>
    <dbReference type="NCBI Taxonomy" id="1797762"/>
    <lineage>
        <taxon>Bacteria</taxon>
        <taxon>Candidatus Daviesiibacteriota</taxon>
    </lineage>
</organism>
<evidence type="ECO:0000313" key="7">
    <source>
        <dbReference type="EMBL" id="OGE28042.1"/>
    </source>
</evidence>
<accession>A0A1F5JHG4</accession>
<dbReference type="GO" id="GO:0005737">
    <property type="term" value="C:cytoplasm"/>
    <property type="evidence" value="ECO:0007669"/>
    <property type="project" value="UniProtKB-ARBA"/>
</dbReference>
<feature type="coiled-coil region" evidence="5">
    <location>
        <begin position="2"/>
        <end position="49"/>
    </location>
</feature>
<dbReference type="GO" id="GO:0003747">
    <property type="term" value="F:translation release factor activity"/>
    <property type="evidence" value="ECO:0007669"/>
    <property type="project" value="InterPro"/>
</dbReference>
<reference evidence="7 8" key="1">
    <citation type="journal article" date="2016" name="Nat. Commun.">
        <title>Thousands of microbial genomes shed light on interconnected biogeochemical processes in an aquifer system.</title>
        <authorList>
            <person name="Anantharaman K."/>
            <person name="Brown C.T."/>
            <person name="Hug L.A."/>
            <person name="Sharon I."/>
            <person name="Castelle C.J."/>
            <person name="Probst A.J."/>
            <person name="Thomas B.C."/>
            <person name="Singh A."/>
            <person name="Wilkins M.J."/>
            <person name="Karaoz U."/>
            <person name="Brodie E.L."/>
            <person name="Williams K.H."/>
            <person name="Hubbard S.S."/>
            <person name="Banfield J.F."/>
        </authorList>
    </citation>
    <scope>NUCLEOTIDE SEQUENCE [LARGE SCALE GENOMIC DNA]</scope>
</reference>
<dbReference type="FunFam" id="3.30.160.20:FF:000004">
    <property type="entry name" value="Peptide chain release factor 1"/>
    <property type="match status" value="1"/>
</dbReference>
<evidence type="ECO:0000256" key="5">
    <source>
        <dbReference type="SAM" id="Coils"/>
    </source>
</evidence>
<dbReference type="Gene3D" id="3.30.70.1660">
    <property type="match status" value="2"/>
</dbReference>
<dbReference type="FunFam" id="3.30.70.1660:FF:000002">
    <property type="entry name" value="Peptide chain release factor 1"/>
    <property type="match status" value="1"/>
</dbReference>
<dbReference type="PANTHER" id="PTHR43804">
    <property type="entry name" value="LD18447P"/>
    <property type="match status" value="1"/>
</dbReference>
<dbReference type="PROSITE" id="PS00745">
    <property type="entry name" value="RF_PROK_I"/>
    <property type="match status" value="1"/>
</dbReference>
<gene>
    <name evidence="7" type="ORF">A2867_01490</name>
</gene>
<proteinExistence type="inferred from homology"/>
<dbReference type="AlphaFoldDB" id="A0A1F5JHG4"/>
<dbReference type="Gene3D" id="3.30.160.20">
    <property type="match status" value="1"/>
</dbReference>
<feature type="domain" description="Prokaryotic-type class I peptide chain release factors" evidence="6">
    <location>
        <begin position="189"/>
        <end position="205"/>
    </location>
</feature>
<dbReference type="InterPro" id="IPR005139">
    <property type="entry name" value="PCRF"/>
</dbReference>
<comment type="similarity">
    <text evidence="2">Belongs to the prokaryotic/mitochondrial release factor family.</text>
</comment>
<dbReference type="SMART" id="SM00937">
    <property type="entry name" value="PCRF"/>
    <property type="match status" value="1"/>
</dbReference>
<comment type="function">
    <text evidence="1">Peptide chain release factor 1 directs the termination of translation in response to the peptide chain termination codons UAG and UAA.</text>
</comment>
<dbReference type="SUPFAM" id="SSF75620">
    <property type="entry name" value="Release factor"/>
    <property type="match status" value="1"/>
</dbReference>
<sequence length="308" mass="34407">MNNYLKEQVNQINKRIEEVKLLLDDPEMAELAREEIAELEKQKEALTSVDYSQPVATENGGQESGAGINPNIAIVEIRSAAGGDEAGLFAGDLLRMYTRFAQNSKWHIEQLSKSEGKLGQIKEVVLKIFGKDAYNNLKFESGVHRVQRVPVTESSGRIHTSTATVAVLPEISKTQIIVNPSDIEFEAFRSGGAGGQNVNKVSTAVRLTHIPTGTVVTVQTERSQLQNRENALSLLRTKLWEIEQQKKVGNIDTQRAAQVGTGERSEKIRTYNYPQNRVTDHRINKSWHNLDRILEGDLNDIIKTLTIH</sequence>
<dbReference type="InterPro" id="IPR045853">
    <property type="entry name" value="Pep_chain_release_fac_I_sf"/>
</dbReference>
<dbReference type="PANTHER" id="PTHR43804:SF7">
    <property type="entry name" value="LD18447P"/>
    <property type="match status" value="1"/>
</dbReference>
<keyword evidence="5" id="KW-0175">Coiled coil</keyword>
<dbReference type="InterPro" id="IPR050057">
    <property type="entry name" value="Prokaryotic/Mito_RF"/>
</dbReference>
<dbReference type="Gene3D" id="6.10.140.1950">
    <property type="match status" value="1"/>
</dbReference>
<dbReference type="Pfam" id="PF03462">
    <property type="entry name" value="PCRF"/>
    <property type="match status" value="1"/>
</dbReference>
<name>A0A1F5JHG4_9BACT</name>